<reference evidence="3" key="1">
    <citation type="journal article" date="2019" name="Nat. Commun.">
        <title>The genome of broomcorn millet.</title>
        <authorList>
            <person name="Zou C."/>
            <person name="Miki D."/>
            <person name="Li D."/>
            <person name="Tang Q."/>
            <person name="Xiao L."/>
            <person name="Rajput S."/>
            <person name="Deng P."/>
            <person name="Jia W."/>
            <person name="Huang R."/>
            <person name="Zhang M."/>
            <person name="Sun Y."/>
            <person name="Hu J."/>
            <person name="Fu X."/>
            <person name="Schnable P.S."/>
            <person name="Li F."/>
            <person name="Zhang H."/>
            <person name="Feng B."/>
            <person name="Zhu X."/>
            <person name="Liu R."/>
            <person name="Schnable J.C."/>
            <person name="Zhu J.-K."/>
            <person name="Zhang H."/>
        </authorList>
    </citation>
    <scope>NUCLEOTIDE SEQUENCE [LARGE SCALE GENOMIC DNA]</scope>
</reference>
<name>A0A3L6SG64_PANMI</name>
<keyword evidence="3" id="KW-1185">Reference proteome</keyword>
<comment type="similarity">
    <text evidence="1">Belongs to the UDP-glycosyltransferase family.</text>
</comment>
<proteinExistence type="inferred from homology"/>
<gene>
    <name evidence="2" type="ORF">C2845_PM02G11030</name>
</gene>
<evidence type="ECO:0000313" key="2">
    <source>
        <dbReference type="EMBL" id="RLN19193.1"/>
    </source>
</evidence>
<protein>
    <submittedName>
        <fullName evidence="2">UDP-glycosyltransferase 87A2-like</fullName>
    </submittedName>
</protein>
<dbReference type="OrthoDB" id="691544at2759"/>
<evidence type="ECO:0000256" key="1">
    <source>
        <dbReference type="ARBA" id="ARBA00009995"/>
    </source>
</evidence>
<dbReference type="SUPFAM" id="SSF53756">
    <property type="entry name" value="UDP-Glycosyltransferase/glycogen phosphorylase"/>
    <property type="match status" value="1"/>
</dbReference>
<comment type="caution">
    <text evidence="2">The sequence shown here is derived from an EMBL/GenBank/DDBJ whole genome shotgun (WGS) entry which is preliminary data.</text>
</comment>
<dbReference type="GO" id="GO:0080044">
    <property type="term" value="F:quercetin 7-O-glucosyltransferase activity"/>
    <property type="evidence" value="ECO:0007669"/>
    <property type="project" value="TreeGrafter"/>
</dbReference>
<dbReference type="GO" id="GO:0080043">
    <property type="term" value="F:quercetin 3-O-glucosyltransferase activity"/>
    <property type="evidence" value="ECO:0007669"/>
    <property type="project" value="TreeGrafter"/>
</dbReference>
<dbReference type="STRING" id="4540.A0A3L6SG64"/>
<sequence>MGLAASDVKFLWGHSEANGDSNGIHVPWCNQLKVLCHWGDSSFLIHCGMTSVFAGCQLPMDQPTDSCHIFDVWMIGFSLKEKMRSDGLIGTEEMEIVLAVKNLMSVNASDSKEMRRRANSLKGASHRAIEERGSSCGEYL</sequence>
<dbReference type="Gene3D" id="3.40.50.2000">
    <property type="entry name" value="Glycogen Phosphorylase B"/>
    <property type="match status" value="1"/>
</dbReference>
<dbReference type="AlphaFoldDB" id="A0A3L6SG64"/>
<accession>A0A3L6SG64</accession>
<organism evidence="2 3">
    <name type="scientific">Panicum miliaceum</name>
    <name type="common">Proso millet</name>
    <name type="synonym">Broomcorn millet</name>
    <dbReference type="NCBI Taxonomy" id="4540"/>
    <lineage>
        <taxon>Eukaryota</taxon>
        <taxon>Viridiplantae</taxon>
        <taxon>Streptophyta</taxon>
        <taxon>Embryophyta</taxon>
        <taxon>Tracheophyta</taxon>
        <taxon>Spermatophyta</taxon>
        <taxon>Magnoliopsida</taxon>
        <taxon>Liliopsida</taxon>
        <taxon>Poales</taxon>
        <taxon>Poaceae</taxon>
        <taxon>PACMAD clade</taxon>
        <taxon>Panicoideae</taxon>
        <taxon>Panicodae</taxon>
        <taxon>Paniceae</taxon>
        <taxon>Panicinae</taxon>
        <taxon>Panicum</taxon>
        <taxon>Panicum sect. Panicum</taxon>
    </lineage>
</organism>
<evidence type="ECO:0000313" key="3">
    <source>
        <dbReference type="Proteomes" id="UP000275267"/>
    </source>
</evidence>
<dbReference type="PANTHER" id="PTHR11926">
    <property type="entry name" value="GLUCOSYL/GLUCURONOSYL TRANSFERASES"/>
    <property type="match status" value="1"/>
</dbReference>
<dbReference type="EMBL" id="PQIB02000005">
    <property type="protein sequence ID" value="RLN19193.1"/>
    <property type="molecule type" value="Genomic_DNA"/>
</dbReference>
<dbReference type="Proteomes" id="UP000275267">
    <property type="component" value="Unassembled WGS sequence"/>
</dbReference>
<dbReference type="PANTHER" id="PTHR11926:SF774">
    <property type="entry name" value="UDP-GLYCOSYLTRANSFERASE 85A1-RELATED"/>
    <property type="match status" value="1"/>
</dbReference>